<sequence>MKKINTLLENFLNEYSVKHILDHSVDGDCNNEAYIRQFLSDLRHLSVACELGYERVSLVLRRAHFNPEFADKVLSEIMHTSIYKFYYPKNEVYEEDGRYSYTSFDAIKFRETPPKPLRELIIQLSKIFEVLRDELDYYETDYITRTTMRNMNP</sequence>
<gene>
    <name evidence="1" type="ORF">IC620_00870</name>
</gene>
<dbReference type="InterPro" id="IPR025013">
    <property type="entry name" value="DUF3907"/>
</dbReference>
<dbReference type="Pfam" id="PF13047">
    <property type="entry name" value="DUF3907"/>
    <property type="match status" value="1"/>
</dbReference>
<reference evidence="1" key="1">
    <citation type="submission" date="2020-09" db="EMBL/GenBank/DDBJ databases">
        <title>A novel bacterium of genus Hazenella, isolated from South China Sea.</title>
        <authorList>
            <person name="Huang H."/>
            <person name="Mo K."/>
            <person name="Hu Y."/>
        </authorList>
    </citation>
    <scope>NUCLEOTIDE SEQUENCE</scope>
    <source>
        <strain evidence="1">IB182357</strain>
    </source>
</reference>
<evidence type="ECO:0000313" key="2">
    <source>
        <dbReference type="Proteomes" id="UP000661691"/>
    </source>
</evidence>
<name>A0A926N7J7_9BACL</name>
<dbReference type="EMBL" id="JACXAH010000002">
    <property type="protein sequence ID" value="MBD1370913.1"/>
    <property type="molecule type" value="Genomic_DNA"/>
</dbReference>
<accession>A0A926N7J7</accession>
<comment type="caution">
    <text evidence="1">The sequence shown here is derived from an EMBL/GenBank/DDBJ whole genome shotgun (WGS) entry which is preliminary data.</text>
</comment>
<proteinExistence type="predicted"/>
<organism evidence="1 2">
    <name type="scientific">Polycladospora coralii</name>
    <dbReference type="NCBI Taxonomy" id="2771432"/>
    <lineage>
        <taxon>Bacteria</taxon>
        <taxon>Bacillati</taxon>
        <taxon>Bacillota</taxon>
        <taxon>Bacilli</taxon>
        <taxon>Bacillales</taxon>
        <taxon>Thermoactinomycetaceae</taxon>
        <taxon>Polycladospora</taxon>
    </lineage>
</organism>
<dbReference type="Proteomes" id="UP000661691">
    <property type="component" value="Unassembled WGS sequence"/>
</dbReference>
<keyword evidence="2" id="KW-1185">Reference proteome</keyword>
<dbReference type="AlphaFoldDB" id="A0A926N7J7"/>
<evidence type="ECO:0000313" key="1">
    <source>
        <dbReference type="EMBL" id="MBD1370913.1"/>
    </source>
</evidence>
<protein>
    <submittedName>
        <fullName evidence="1">DUF3907 family protein</fullName>
    </submittedName>
</protein>